<feature type="region of interest" description="Disordered" evidence="1">
    <location>
        <begin position="1"/>
        <end position="57"/>
    </location>
</feature>
<dbReference type="AlphaFoldDB" id="A0A2P2NE97"/>
<sequence length="57" mass="6478">MLGEIYPNENHTDNGNMLSTVQRSIERDGKYPKSRKFQNLKVGNVGNVSNQEKVQTL</sequence>
<dbReference type="EMBL" id="GGEC01060308">
    <property type="protein sequence ID" value="MBX40792.1"/>
    <property type="molecule type" value="Transcribed_RNA"/>
</dbReference>
<protein>
    <submittedName>
        <fullName evidence="2">Uncharacterized protein</fullName>
    </submittedName>
</protein>
<feature type="compositionally biased region" description="Polar residues" evidence="1">
    <location>
        <begin position="46"/>
        <end position="57"/>
    </location>
</feature>
<organism evidence="2">
    <name type="scientific">Rhizophora mucronata</name>
    <name type="common">Asiatic mangrove</name>
    <dbReference type="NCBI Taxonomy" id="61149"/>
    <lineage>
        <taxon>Eukaryota</taxon>
        <taxon>Viridiplantae</taxon>
        <taxon>Streptophyta</taxon>
        <taxon>Embryophyta</taxon>
        <taxon>Tracheophyta</taxon>
        <taxon>Spermatophyta</taxon>
        <taxon>Magnoliopsida</taxon>
        <taxon>eudicotyledons</taxon>
        <taxon>Gunneridae</taxon>
        <taxon>Pentapetalae</taxon>
        <taxon>rosids</taxon>
        <taxon>fabids</taxon>
        <taxon>Malpighiales</taxon>
        <taxon>Rhizophoraceae</taxon>
        <taxon>Rhizophora</taxon>
    </lineage>
</organism>
<name>A0A2P2NE97_RHIMU</name>
<proteinExistence type="predicted"/>
<feature type="compositionally biased region" description="Polar residues" evidence="1">
    <location>
        <begin position="13"/>
        <end position="23"/>
    </location>
</feature>
<evidence type="ECO:0000256" key="1">
    <source>
        <dbReference type="SAM" id="MobiDB-lite"/>
    </source>
</evidence>
<evidence type="ECO:0000313" key="2">
    <source>
        <dbReference type="EMBL" id="MBX40792.1"/>
    </source>
</evidence>
<accession>A0A2P2NE97</accession>
<reference evidence="2" key="1">
    <citation type="submission" date="2018-02" db="EMBL/GenBank/DDBJ databases">
        <title>Rhizophora mucronata_Transcriptome.</title>
        <authorList>
            <person name="Meera S.P."/>
            <person name="Sreeshan A."/>
            <person name="Augustine A."/>
        </authorList>
    </citation>
    <scope>NUCLEOTIDE SEQUENCE</scope>
    <source>
        <tissue evidence="2">Leaf</tissue>
    </source>
</reference>